<keyword evidence="4" id="KW-1185">Reference proteome</keyword>
<evidence type="ECO:0008006" key="5">
    <source>
        <dbReference type="Google" id="ProtNLM"/>
    </source>
</evidence>
<accession>A0A3L8PVK9</accession>
<gene>
    <name evidence="3" type="ORF">D5018_16465</name>
</gene>
<reference evidence="3 4" key="1">
    <citation type="submission" date="2018-09" db="EMBL/GenBank/DDBJ databases">
        <title>Phylogeny of the Shewanellaceae, and recommendation for two new genera, Pseudoshewanella and Parashewanella.</title>
        <authorList>
            <person name="Wang G."/>
        </authorList>
    </citation>
    <scope>NUCLEOTIDE SEQUENCE [LARGE SCALE GENOMIC DNA]</scope>
    <source>
        <strain evidence="3 4">C51</strain>
    </source>
</reference>
<evidence type="ECO:0000256" key="2">
    <source>
        <dbReference type="SAM" id="Phobius"/>
    </source>
</evidence>
<sequence length="349" mass="39685">MKNSILNIVLIALVAFLLVFGIYAVNFPNGLSDQNVDWGNFGSFFGGVLSPLLSFISIIYVVKATQAQIKAASDSTREQINTANKNLRLELIEIKKENLKSDILKMLEKAVDNALKAKSTNKMLVALQSVYFEDIEFPAQEGIDFYVLRYKKNKIEALIPTKLDVVQMISTYTSLVQNIYEYRNEAITEQEANKIAYQHLYIEDKGFISKDLSEFTRQSNEITLLLFDLIGNGYSFARAQYYARAIYPHIEKLSKFSIFDKFALGNLSLIYTAPTETNLDFIGAYKDLLVRELNFSLKVSLESEDMSIIQQQDIIETHTGSIRWYQVLKNTKSNTSYIRTPDGIWGEAG</sequence>
<comment type="caution">
    <text evidence="3">The sequence shown here is derived from an EMBL/GenBank/DDBJ whole genome shotgun (WGS) entry which is preliminary data.</text>
</comment>
<keyword evidence="2" id="KW-0472">Membrane</keyword>
<keyword evidence="2" id="KW-0812">Transmembrane</keyword>
<name>A0A3L8PVK9_9GAMM</name>
<keyword evidence="1" id="KW-0175">Coiled coil</keyword>
<evidence type="ECO:0000313" key="3">
    <source>
        <dbReference type="EMBL" id="RLV58613.1"/>
    </source>
</evidence>
<protein>
    <recommendedName>
        <fullName evidence="5">Phage abortive infection protein</fullName>
    </recommendedName>
</protein>
<dbReference type="OrthoDB" id="346283at2"/>
<proteinExistence type="predicted"/>
<evidence type="ECO:0000313" key="4">
    <source>
        <dbReference type="Proteomes" id="UP000281474"/>
    </source>
</evidence>
<feature type="transmembrane region" description="Helical" evidence="2">
    <location>
        <begin position="40"/>
        <end position="62"/>
    </location>
</feature>
<dbReference type="EMBL" id="QZEI01000063">
    <property type="protein sequence ID" value="RLV58613.1"/>
    <property type="molecule type" value="Genomic_DNA"/>
</dbReference>
<feature type="coiled-coil region" evidence="1">
    <location>
        <begin position="77"/>
        <end position="109"/>
    </location>
</feature>
<dbReference type="Proteomes" id="UP000281474">
    <property type="component" value="Unassembled WGS sequence"/>
</dbReference>
<keyword evidence="2" id="KW-1133">Transmembrane helix</keyword>
<dbReference type="RefSeq" id="WP_121840088.1">
    <property type="nucleotide sequence ID" value="NZ_ML014812.1"/>
</dbReference>
<evidence type="ECO:0000256" key="1">
    <source>
        <dbReference type="SAM" id="Coils"/>
    </source>
</evidence>
<dbReference type="AlphaFoldDB" id="A0A3L8PVK9"/>
<organism evidence="3 4">
    <name type="scientific">Parashewanella curva</name>
    <dbReference type="NCBI Taxonomy" id="2338552"/>
    <lineage>
        <taxon>Bacteria</taxon>
        <taxon>Pseudomonadati</taxon>
        <taxon>Pseudomonadota</taxon>
        <taxon>Gammaproteobacteria</taxon>
        <taxon>Alteromonadales</taxon>
        <taxon>Shewanellaceae</taxon>
        <taxon>Parashewanella</taxon>
    </lineage>
</organism>